<proteinExistence type="predicted"/>
<comment type="caution">
    <text evidence="2">The sequence shown here is derived from an EMBL/GenBank/DDBJ whole genome shotgun (WGS) entry which is preliminary data.</text>
</comment>
<dbReference type="Proteomes" id="UP000762676">
    <property type="component" value="Unassembled WGS sequence"/>
</dbReference>
<feature type="compositionally biased region" description="Polar residues" evidence="1">
    <location>
        <begin position="38"/>
        <end position="47"/>
    </location>
</feature>
<evidence type="ECO:0000313" key="2">
    <source>
        <dbReference type="EMBL" id="GFR79508.1"/>
    </source>
</evidence>
<feature type="compositionally biased region" description="Basic and acidic residues" evidence="1">
    <location>
        <begin position="1"/>
        <end position="11"/>
    </location>
</feature>
<evidence type="ECO:0000256" key="1">
    <source>
        <dbReference type="SAM" id="MobiDB-lite"/>
    </source>
</evidence>
<feature type="region of interest" description="Disordered" evidence="1">
    <location>
        <begin position="1"/>
        <end position="82"/>
    </location>
</feature>
<reference evidence="2 3" key="1">
    <citation type="journal article" date="2021" name="Elife">
        <title>Chloroplast acquisition without the gene transfer in kleptoplastic sea slugs, Plakobranchus ocellatus.</title>
        <authorList>
            <person name="Maeda T."/>
            <person name="Takahashi S."/>
            <person name="Yoshida T."/>
            <person name="Shimamura S."/>
            <person name="Takaki Y."/>
            <person name="Nagai Y."/>
            <person name="Toyoda A."/>
            <person name="Suzuki Y."/>
            <person name="Arimoto A."/>
            <person name="Ishii H."/>
            <person name="Satoh N."/>
            <person name="Nishiyama T."/>
            <person name="Hasebe M."/>
            <person name="Maruyama T."/>
            <person name="Minagawa J."/>
            <person name="Obokata J."/>
            <person name="Shigenobu S."/>
        </authorList>
    </citation>
    <scope>NUCLEOTIDE SEQUENCE [LARGE SCALE GENOMIC DNA]</scope>
</reference>
<name>A0AAV4G1B1_9GAST</name>
<sequence length="82" mass="9208">MRVQPDLEHCRPLAHPPAAPETGRQPLARPWAGDTGFTARSFTPQTQHNKHLFTPLSSQIPHKNSPDDLNLGHYRPGPRPPY</sequence>
<gene>
    <name evidence="2" type="ORF">ElyMa_000557600</name>
</gene>
<dbReference type="AlphaFoldDB" id="A0AAV4G1B1"/>
<keyword evidence="3" id="KW-1185">Reference proteome</keyword>
<organism evidence="2 3">
    <name type="scientific">Elysia marginata</name>
    <dbReference type="NCBI Taxonomy" id="1093978"/>
    <lineage>
        <taxon>Eukaryota</taxon>
        <taxon>Metazoa</taxon>
        <taxon>Spiralia</taxon>
        <taxon>Lophotrochozoa</taxon>
        <taxon>Mollusca</taxon>
        <taxon>Gastropoda</taxon>
        <taxon>Heterobranchia</taxon>
        <taxon>Euthyneura</taxon>
        <taxon>Panpulmonata</taxon>
        <taxon>Sacoglossa</taxon>
        <taxon>Placobranchoidea</taxon>
        <taxon>Plakobranchidae</taxon>
        <taxon>Elysia</taxon>
    </lineage>
</organism>
<protein>
    <submittedName>
        <fullName evidence="2">Uncharacterized protein</fullName>
    </submittedName>
</protein>
<dbReference type="EMBL" id="BMAT01001094">
    <property type="protein sequence ID" value="GFR79508.1"/>
    <property type="molecule type" value="Genomic_DNA"/>
</dbReference>
<evidence type="ECO:0000313" key="3">
    <source>
        <dbReference type="Proteomes" id="UP000762676"/>
    </source>
</evidence>
<accession>A0AAV4G1B1</accession>